<organism evidence="2 3">
    <name type="scientific">Reticulomyxa filosa</name>
    <dbReference type="NCBI Taxonomy" id="46433"/>
    <lineage>
        <taxon>Eukaryota</taxon>
        <taxon>Sar</taxon>
        <taxon>Rhizaria</taxon>
        <taxon>Retaria</taxon>
        <taxon>Foraminifera</taxon>
        <taxon>Monothalamids</taxon>
        <taxon>Reticulomyxidae</taxon>
        <taxon>Reticulomyxa</taxon>
    </lineage>
</organism>
<evidence type="ECO:0000313" key="3">
    <source>
        <dbReference type="Proteomes" id="UP000023152"/>
    </source>
</evidence>
<feature type="region of interest" description="Disordered" evidence="1">
    <location>
        <begin position="205"/>
        <end position="239"/>
    </location>
</feature>
<evidence type="ECO:0000256" key="1">
    <source>
        <dbReference type="SAM" id="MobiDB-lite"/>
    </source>
</evidence>
<dbReference type="EMBL" id="ASPP01004262">
    <property type="protein sequence ID" value="ETO32353.1"/>
    <property type="molecule type" value="Genomic_DNA"/>
</dbReference>
<feature type="compositionally biased region" description="Low complexity" evidence="1">
    <location>
        <begin position="219"/>
        <end position="229"/>
    </location>
</feature>
<proteinExistence type="predicted"/>
<accession>X6P2J2</accession>
<reference evidence="2 3" key="1">
    <citation type="journal article" date="2013" name="Curr. Biol.">
        <title>The Genome of the Foraminiferan Reticulomyxa filosa.</title>
        <authorList>
            <person name="Glockner G."/>
            <person name="Hulsmann N."/>
            <person name="Schleicher M."/>
            <person name="Noegel A.A."/>
            <person name="Eichinger L."/>
            <person name="Gallinger C."/>
            <person name="Pawlowski J."/>
            <person name="Sierra R."/>
            <person name="Euteneuer U."/>
            <person name="Pillet L."/>
            <person name="Moustafa A."/>
            <person name="Platzer M."/>
            <person name="Groth M."/>
            <person name="Szafranski K."/>
            <person name="Schliwa M."/>
        </authorList>
    </citation>
    <scope>NUCLEOTIDE SEQUENCE [LARGE SCALE GENOMIC DNA]</scope>
</reference>
<name>X6P2J2_RETFI</name>
<dbReference type="Proteomes" id="UP000023152">
    <property type="component" value="Unassembled WGS sequence"/>
</dbReference>
<gene>
    <name evidence="2" type="ORF">RFI_04763</name>
</gene>
<sequence>MFIDENDPQFFKIQMKHQAIKIFKNYNCFHVFQNIYLKLICFLWKNSNYLKRYLLFFSDEINNLLYFLNITEILKKLLYDLNTIMNIFLRAEKDMSCDYVRQIEQYPDVYSSENESELTGNDDKNVQPAFNASKEISGQLQSLTSNEVYDRAQNVNNIFEPHMQAENWEKFKKNLLKENNIDTFNLPPKSSRQKSMDRCPKKVLTRPKMFSQKTTESLESGGDSQMDMSSDSDSEEERISNKRVIANKVREENCKNLLKNLEYLDQMALTRCLQLDLSECANFTEPTHVLSAKADLQRLNSEFASAVEKGELKTLLTELSTRFVILQIRGITYSDFQWDARGRRFHRKLDEIDQPLFCNAAYEAAGIDFKKETSRQAIRKRYSWTRMVLQGEAERIKQFLIGLRQRKNVQYQGKTYGTDADVLEEIYTNEYGKFRDGNPHISTSDRPYHALRYAYGFEQEHLHPCWDENGQAQRGKSGKVYLSVHPLTDYGKHGPLSITDMVWNGRVSANSFITSTRETTFPGYLPAGRVKYVHIAKYPSFHRPYKKIFKAKYGLNKELYELFKKAVLKTALTPLNKNVEQLLGEWLSVYHEVKMIEWAENYAKSRNFVFVYRQPGGKFSFKLPPDPQLSNVETFQELKQKKKPHEDKKSELVSIFESSDLKHRTSL</sequence>
<protein>
    <submittedName>
        <fullName evidence="2">Ankyrin repeat-containing protein</fullName>
    </submittedName>
</protein>
<evidence type="ECO:0000313" key="2">
    <source>
        <dbReference type="EMBL" id="ETO32353.1"/>
    </source>
</evidence>
<keyword evidence="3" id="KW-1185">Reference proteome</keyword>
<comment type="caution">
    <text evidence="2">The sequence shown here is derived from an EMBL/GenBank/DDBJ whole genome shotgun (WGS) entry which is preliminary data.</text>
</comment>
<dbReference type="AlphaFoldDB" id="X6P2J2"/>